<evidence type="ECO:0000313" key="1">
    <source>
        <dbReference type="Proteomes" id="UP001652625"/>
    </source>
</evidence>
<dbReference type="RefSeq" id="XP_065647758.1">
    <property type="nucleotide sequence ID" value="XM_065791686.1"/>
</dbReference>
<protein>
    <submittedName>
        <fullName evidence="2">ARL14 effector protein-like</fullName>
    </submittedName>
</protein>
<evidence type="ECO:0000313" key="2">
    <source>
        <dbReference type="RefSeq" id="XP_065647758.1"/>
    </source>
</evidence>
<gene>
    <name evidence="2" type="primary">LOC136077104</name>
</gene>
<keyword evidence="1" id="KW-1185">Reference proteome</keyword>
<reference evidence="2" key="2">
    <citation type="submission" date="2025-08" db="UniProtKB">
        <authorList>
            <consortium name="RefSeq"/>
        </authorList>
    </citation>
    <scope>IDENTIFICATION</scope>
</reference>
<proteinExistence type="predicted"/>
<sequence>MANSQKCSIGINLESECHLTTYTSLVGIEPFEDILEYEREIIMWRTGLSIINIKPITCLHHKHVYLKRYTTKLTQCCNPFNTHNKTIKGSLCEINLDTAKYLCSKGKFIVPGEKLCPQCRHKLAMSEESEENKLEMKLTEDNMEK</sequence>
<accession>A0ABM4BFL5</accession>
<name>A0ABM4BFL5_HYDVU</name>
<dbReference type="Proteomes" id="UP001652625">
    <property type="component" value="Chromosome 02"/>
</dbReference>
<organism evidence="1 2">
    <name type="scientific">Hydra vulgaris</name>
    <name type="common">Hydra</name>
    <name type="synonym">Hydra attenuata</name>
    <dbReference type="NCBI Taxonomy" id="6087"/>
    <lineage>
        <taxon>Eukaryota</taxon>
        <taxon>Metazoa</taxon>
        <taxon>Cnidaria</taxon>
        <taxon>Hydrozoa</taxon>
        <taxon>Hydroidolina</taxon>
        <taxon>Anthoathecata</taxon>
        <taxon>Aplanulata</taxon>
        <taxon>Hydridae</taxon>
        <taxon>Hydra</taxon>
    </lineage>
</organism>
<reference evidence="1" key="1">
    <citation type="submission" date="2025-05" db="UniProtKB">
        <authorList>
            <consortium name="RefSeq"/>
        </authorList>
    </citation>
    <scope>NUCLEOTIDE SEQUENCE [LARGE SCALE GENOMIC DNA]</scope>
</reference>
<dbReference type="GeneID" id="136077104"/>